<evidence type="ECO:0000256" key="4">
    <source>
        <dbReference type="ARBA" id="ARBA00022676"/>
    </source>
</evidence>
<dbReference type="Pfam" id="PF10250">
    <property type="entry name" value="O-FucT"/>
    <property type="match status" value="1"/>
</dbReference>
<keyword evidence="7 14" id="KW-1133">Transmembrane helix</keyword>
<dbReference type="EMBL" id="JAMSHJ010000004">
    <property type="protein sequence ID" value="KAI5414535.1"/>
    <property type="molecule type" value="Genomic_DNA"/>
</dbReference>
<evidence type="ECO:0000256" key="3">
    <source>
        <dbReference type="ARBA" id="ARBA00007737"/>
    </source>
</evidence>
<feature type="transmembrane region" description="Helical" evidence="14">
    <location>
        <begin position="100"/>
        <end position="119"/>
    </location>
</feature>
<keyword evidence="4" id="KW-0328">Glycosyltransferase</keyword>
<evidence type="ECO:0000256" key="10">
    <source>
        <dbReference type="ARBA" id="ARBA00023253"/>
    </source>
</evidence>
<dbReference type="PANTHER" id="PTHR31933:SF9">
    <property type="entry name" value="O-FUCOSYLTRANSFERASE 2"/>
    <property type="match status" value="1"/>
</dbReference>
<protein>
    <recommendedName>
        <fullName evidence="12">O-fucosyltransferase family protein</fullName>
    </recommendedName>
</protein>
<organism evidence="15 16">
    <name type="scientific">Pisum sativum</name>
    <name type="common">Garden pea</name>
    <name type="synonym">Lathyrus oleraceus</name>
    <dbReference type="NCBI Taxonomy" id="3888"/>
    <lineage>
        <taxon>Eukaryota</taxon>
        <taxon>Viridiplantae</taxon>
        <taxon>Streptophyta</taxon>
        <taxon>Embryophyta</taxon>
        <taxon>Tracheophyta</taxon>
        <taxon>Spermatophyta</taxon>
        <taxon>Magnoliopsida</taxon>
        <taxon>eudicotyledons</taxon>
        <taxon>Gunneridae</taxon>
        <taxon>Pentapetalae</taxon>
        <taxon>rosids</taxon>
        <taxon>fabids</taxon>
        <taxon>Fabales</taxon>
        <taxon>Fabaceae</taxon>
        <taxon>Papilionoideae</taxon>
        <taxon>50 kb inversion clade</taxon>
        <taxon>NPAAA clade</taxon>
        <taxon>Hologalegina</taxon>
        <taxon>IRL clade</taxon>
        <taxon>Fabeae</taxon>
        <taxon>Lathyrus</taxon>
    </lineage>
</organism>
<comment type="similarity">
    <text evidence="3">Belongs to the glycosyltransferase GT106 family.</text>
</comment>
<comment type="pathway">
    <text evidence="2">Glycan metabolism.</text>
</comment>
<dbReference type="CDD" id="cd11299">
    <property type="entry name" value="O-FucT_plant"/>
    <property type="match status" value="1"/>
</dbReference>
<sequence>YYLTSRHLCLISFFAFTTQPISSDFNFYSFGSKPEPEPGMDGVPDRGRSTSPSSRTPNHTPRLGPSRLSSSRVRSSQSSASSSSSSSCLWLWCRRKRTKVLLALIALFALFFFVNYIMLLRLQHQQDRPHRNPKPTLRSSLSISLQGKLKKNSTSKKTQKGNYARMLALAAHALAENKREPKDLWQEPLVPASSWTPCSDQRNWEPNEGSNGYILVTANGGINQQRVAVCNAVVVARLLNSTLVVPKFMYSSVWRDTSQFRDIYQEEHFINYLAPDIRIVRDLPKKLQSLDLEAISSVITDVDMGKEARPSFYLKHVLPIILKNQVVHFIGFGNRLAFDPIPFELQRLRCRCNFHALQFVPRIQETGALLLKRLRGHAGLIGPLDRHFVGPFGELNMTSEKNSKKASKYLALHLRFEIDMVAHSLCEFGGGEEERKELEAYREIHFPALALMIKTTKLPSPSELRSEGLCPLTPEESILMLAALGFNRKTNLFVAGSNLYGGGSRLAALTSLYPKLVTKENLLSSAELEPFANYSSQLAALDFIGCAASDAFAMTDSGSQLSSLVSGYRIYYGGGRMPTIRPNKRRLASIFMKNSSIEWRIFEQRMRKAVRQTKHVQTRPKARSVYRYPRCKECMCRTI</sequence>
<keyword evidence="10" id="KW-0294">Fucose metabolism</keyword>
<dbReference type="InterPro" id="IPR024709">
    <property type="entry name" value="FucosylTrfase_pln"/>
</dbReference>
<proteinExistence type="inferred from homology"/>
<evidence type="ECO:0000256" key="12">
    <source>
        <dbReference type="ARBA" id="ARBA00030350"/>
    </source>
</evidence>
<evidence type="ECO:0000256" key="9">
    <source>
        <dbReference type="ARBA" id="ARBA00023180"/>
    </source>
</evidence>
<feature type="compositionally biased region" description="Low complexity" evidence="13">
    <location>
        <begin position="49"/>
        <end position="84"/>
    </location>
</feature>
<evidence type="ECO:0000313" key="15">
    <source>
        <dbReference type="EMBL" id="KAI5414535.1"/>
    </source>
</evidence>
<evidence type="ECO:0000256" key="13">
    <source>
        <dbReference type="SAM" id="MobiDB-lite"/>
    </source>
</evidence>
<keyword evidence="11" id="KW-0119">Carbohydrate metabolism</keyword>
<evidence type="ECO:0000256" key="2">
    <source>
        <dbReference type="ARBA" id="ARBA00004881"/>
    </source>
</evidence>
<dbReference type="AlphaFoldDB" id="A0A9D4X966"/>
<evidence type="ECO:0000256" key="5">
    <source>
        <dbReference type="ARBA" id="ARBA00022679"/>
    </source>
</evidence>
<evidence type="ECO:0000256" key="6">
    <source>
        <dbReference type="ARBA" id="ARBA00022692"/>
    </source>
</evidence>
<evidence type="ECO:0000256" key="14">
    <source>
        <dbReference type="SAM" id="Phobius"/>
    </source>
</evidence>
<dbReference type="PANTHER" id="PTHR31933">
    <property type="entry name" value="O-FUCOSYLTRANSFERASE 2-RELATED"/>
    <property type="match status" value="1"/>
</dbReference>
<gene>
    <name evidence="15" type="ORF">KIW84_040144</name>
</gene>
<dbReference type="PIRSF" id="PIRSF009360">
    <property type="entry name" value="UCP009360"/>
    <property type="match status" value="1"/>
</dbReference>
<feature type="region of interest" description="Disordered" evidence="13">
    <location>
        <begin position="36"/>
        <end position="84"/>
    </location>
</feature>
<name>A0A9D4X966_PEA</name>
<keyword evidence="16" id="KW-1185">Reference proteome</keyword>
<keyword evidence="6 14" id="KW-0812">Transmembrane</keyword>
<comment type="subcellular location">
    <subcellularLocation>
        <location evidence="1">Membrane</location>
        <topology evidence="1">Single-pass membrane protein</topology>
    </subcellularLocation>
</comment>
<keyword evidence="5" id="KW-0808">Transferase</keyword>
<dbReference type="InterPro" id="IPR019378">
    <property type="entry name" value="GDP-Fuc_O-FucTrfase"/>
</dbReference>
<dbReference type="GO" id="GO:0016757">
    <property type="term" value="F:glycosyltransferase activity"/>
    <property type="evidence" value="ECO:0007669"/>
    <property type="project" value="UniProtKB-KW"/>
</dbReference>
<evidence type="ECO:0000256" key="1">
    <source>
        <dbReference type="ARBA" id="ARBA00004167"/>
    </source>
</evidence>
<reference evidence="15 16" key="1">
    <citation type="journal article" date="2022" name="Nat. Genet.">
        <title>Improved pea reference genome and pan-genome highlight genomic features and evolutionary characteristics.</title>
        <authorList>
            <person name="Yang T."/>
            <person name="Liu R."/>
            <person name="Luo Y."/>
            <person name="Hu S."/>
            <person name="Wang D."/>
            <person name="Wang C."/>
            <person name="Pandey M.K."/>
            <person name="Ge S."/>
            <person name="Xu Q."/>
            <person name="Li N."/>
            <person name="Li G."/>
            <person name="Huang Y."/>
            <person name="Saxena R.K."/>
            <person name="Ji Y."/>
            <person name="Li M."/>
            <person name="Yan X."/>
            <person name="He Y."/>
            <person name="Liu Y."/>
            <person name="Wang X."/>
            <person name="Xiang C."/>
            <person name="Varshney R.K."/>
            <person name="Ding H."/>
            <person name="Gao S."/>
            <person name="Zong X."/>
        </authorList>
    </citation>
    <scope>NUCLEOTIDE SEQUENCE [LARGE SCALE GENOMIC DNA]</scope>
    <source>
        <strain evidence="15 16">cv. Zhongwan 6</strain>
    </source>
</reference>
<keyword evidence="9" id="KW-0325">Glycoprotein</keyword>
<comment type="caution">
    <text evidence="15">The sequence shown here is derived from an EMBL/GenBank/DDBJ whole genome shotgun (WGS) entry which is preliminary data.</text>
</comment>
<dbReference type="Gramene" id="Psat04G0014400-T1">
    <property type="protein sequence ID" value="KAI5414535.1"/>
    <property type="gene ID" value="KIW84_040144"/>
</dbReference>
<evidence type="ECO:0000313" key="16">
    <source>
        <dbReference type="Proteomes" id="UP001058974"/>
    </source>
</evidence>
<feature type="non-terminal residue" evidence="15">
    <location>
        <position position="639"/>
    </location>
</feature>
<dbReference type="GO" id="GO:0016020">
    <property type="term" value="C:membrane"/>
    <property type="evidence" value="ECO:0007669"/>
    <property type="project" value="UniProtKB-SubCell"/>
</dbReference>
<evidence type="ECO:0000256" key="11">
    <source>
        <dbReference type="ARBA" id="ARBA00023277"/>
    </source>
</evidence>
<accession>A0A9D4X966</accession>
<dbReference type="InterPro" id="IPR052272">
    <property type="entry name" value="GT106_glycosyltransferase"/>
</dbReference>
<evidence type="ECO:0000256" key="7">
    <source>
        <dbReference type="ARBA" id="ARBA00022989"/>
    </source>
</evidence>
<evidence type="ECO:0000256" key="8">
    <source>
        <dbReference type="ARBA" id="ARBA00023136"/>
    </source>
</evidence>
<dbReference type="Proteomes" id="UP001058974">
    <property type="component" value="Chromosome 4"/>
</dbReference>
<keyword evidence="8 14" id="KW-0472">Membrane</keyword>
<dbReference type="GO" id="GO:0006004">
    <property type="term" value="P:fucose metabolic process"/>
    <property type="evidence" value="ECO:0007669"/>
    <property type="project" value="UniProtKB-KW"/>
</dbReference>